<dbReference type="SUPFAM" id="SSF52266">
    <property type="entry name" value="SGNH hydrolase"/>
    <property type="match status" value="1"/>
</dbReference>
<proteinExistence type="predicted"/>
<evidence type="ECO:0000313" key="3">
    <source>
        <dbReference type="Proteomes" id="UP000095649"/>
    </source>
</evidence>
<dbReference type="Gene3D" id="3.40.50.1110">
    <property type="entry name" value="SGNH hydrolase"/>
    <property type="match status" value="1"/>
</dbReference>
<sequence>MIYDVHGDPLGTASGNVLYGKKYVACGDSFTAGDATGYTDAAGNTGTNSDFYDQKLKAWKTYPWWIAKRNDMTLVNEAVSGSVFTNITGRLSPFSVERYKAVPKDADYITLMFGLNECEPDTTQGFDPTAIVGTKTDTTNATVWGAYNIVFEYLMKNIPYAKLGVILADGWMSAAYRTTVKEICAYWGVPVLDLNDAQHPLLLTAHSAGRADASPTAKQLRNDAFQLALDNGHPGLQAHEYRSTIIENWMRGL</sequence>
<evidence type="ECO:0000259" key="1">
    <source>
        <dbReference type="Pfam" id="PF13472"/>
    </source>
</evidence>
<evidence type="ECO:0000313" key="2">
    <source>
        <dbReference type="EMBL" id="CUN20909.1"/>
    </source>
</evidence>
<dbReference type="AlphaFoldDB" id="A0A173V0S4"/>
<accession>A0A173V0S4</accession>
<dbReference type="InterPro" id="IPR013830">
    <property type="entry name" value="SGNH_hydro"/>
</dbReference>
<protein>
    <recommendedName>
        <fullName evidence="1">SGNH hydrolase-type esterase domain-containing protein</fullName>
    </recommendedName>
</protein>
<gene>
    <name evidence="2" type="ORF">ERS852582_02476</name>
</gene>
<name>A0A173V0S4_9FIRM</name>
<dbReference type="Pfam" id="PF13472">
    <property type="entry name" value="Lipase_GDSL_2"/>
    <property type="match status" value="1"/>
</dbReference>
<dbReference type="RefSeq" id="WP_055186794.1">
    <property type="nucleotide sequence ID" value="NZ_CYXN01000030.1"/>
</dbReference>
<reference evidence="2 3" key="1">
    <citation type="submission" date="2015-09" db="EMBL/GenBank/DDBJ databases">
        <authorList>
            <consortium name="Pathogen Informatics"/>
        </authorList>
    </citation>
    <scope>NUCLEOTIDE SEQUENCE [LARGE SCALE GENOMIC DNA]</scope>
    <source>
        <strain evidence="2 3">2789STDY5834970</strain>
    </source>
</reference>
<dbReference type="InterPro" id="IPR036514">
    <property type="entry name" value="SGNH_hydro_sf"/>
</dbReference>
<dbReference type="OrthoDB" id="2060945at2"/>
<dbReference type="EMBL" id="CYXN01000030">
    <property type="protein sequence ID" value="CUN20909.1"/>
    <property type="molecule type" value="Genomic_DNA"/>
</dbReference>
<feature type="domain" description="SGNH hydrolase-type esterase" evidence="1">
    <location>
        <begin position="26"/>
        <end position="234"/>
    </location>
</feature>
<organism evidence="2 3">
    <name type="scientific">Faecalibacterium prausnitzii</name>
    <dbReference type="NCBI Taxonomy" id="853"/>
    <lineage>
        <taxon>Bacteria</taxon>
        <taxon>Bacillati</taxon>
        <taxon>Bacillota</taxon>
        <taxon>Clostridia</taxon>
        <taxon>Eubacteriales</taxon>
        <taxon>Oscillospiraceae</taxon>
        <taxon>Faecalibacterium</taxon>
    </lineage>
</organism>
<dbReference type="Proteomes" id="UP000095649">
    <property type="component" value="Unassembled WGS sequence"/>
</dbReference>